<proteinExistence type="predicted"/>
<evidence type="ECO:0000256" key="3">
    <source>
        <dbReference type="ARBA" id="ARBA00022801"/>
    </source>
</evidence>
<dbReference type="InterPro" id="IPR051458">
    <property type="entry name" value="Cyt/Met_Dipeptidase"/>
</dbReference>
<dbReference type="GO" id="GO:0006508">
    <property type="term" value="P:proteolysis"/>
    <property type="evidence" value="ECO:0007669"/>
    <property type="project" value="UniProtKB-KW"/>
</dbReference>
<comment type="caution">
    <text evidence="5">The sequence shown here is derived from an EMBL/GenBank/DDBJ whole genome shotgun (WGS) entry which is preliminary data.</text>
</comment>
<dbReference type="PANTHER" id="PTHR43270">
    <property type="entry name" value="BETA-ALA-HIS DIPEPTIDASE"/>
    <property type="match status" value="1"/>
</dbReference>
<evidence type="ECO:0000313" key="5">
    <source>
        <dbReference type="EMBL" id="GCF07897.1"/>
    </source>
</evidence>
<dbReference type="GO" id="GO:0005829">
    <property type="term" value="C:cytosol"/>
    <property type="evidence" value="ECO:0007669"/>
    <property type="project" value="TreeGrafter"/>
</dbReference>
<feature type="domain" description="Peptidase M20 dimerisation" evidence="4">
    <location>
        <begin position="172"/>
        <end position="330"/>
    </location>
</feature>
<dbReference type="GO" id="GO:0009089">
    <property type="term" value="P:lysine biosynthetic process via diaminopimelate"/>
    <property type="evidence" value="ECO:0007669"/>
    <property type="project" value="TreeGrafter"/>
</dbReference>
<keyword evidence="1" id="KW-0645">Protease</keyword>
<dbReference type="Gene3D" id="3.40.630.10">
    <property type="entry name" value="Zn peptidases"/>
    <property type="match status" value="1"/>
</dbReference>
<name>A0A5A5T9A0_9CHLR</name>
<keyword evidence="2" id="KW-0479">Metal-binding</keyword>
<dbReference type="Gene3D" id="3.30.70.360">
    <property type="match status" value="1"/>
</dbReference>
<reference evidence="5 6" key="1">
    <citation type="submission" date="2019-01" db="EMBL/GenBank/DDBJ databases">
        <title>Draft genome sequence of Dictyobacter sp. Uno17.</title>
        <authorList>
            <person name="Wang C.M."/>
            <person name="Zheng Y."/>
            <person name="Sakai Y."/>
            <person name="Abe K."/>
            <person name="Yokota A."/>
            <person name="Yabe S."/>
        </authorList>
    </citation>
    <scope>NUCLEOTIDE SEQUENCE [LARGE SCALE GENOMIC DNA]</scope>
    <source>
        <strain evidence="5 6">Uno17</strain>
    </source>
</reference>
<accession>A0A5A5T9A0</accession>
<dbReference type="InterPro" id="IPR011650">
    <property type="entry name" value="Peptidase_M20_dimer"/>
</dbReference>
<dbReference type="EMBL" id="BIXY01000016">
    <property type="protein sequence ID" value="GCF07897.1"/>
    <property type="molecule type" value="Genomic_DNA"/>
</dbReference>
<dbReference type="RefSeq" id="WP_149400904.1">
    <property type="nucleotide sequence ID" value="NZ_BIXY01000016.1"/>
</dbReference>
<evidence type="ECO:0000313" key="6">
    <source>
        <dbReference type="Proteomes" id="UP000322530"/>
    </source>
</evidence>
<dbReference type="GO" id="GO:0046872">
    <property type="term" value="F:metal ion binding"/>
    <property type="evidence" value="ECO:0007669"/>
    <property type="project" value="UniProtKB-KW"/>
</dbReference>
<dbReference type="Proteomes" id="UP000322530">
    <property type="component" value="Unassembled WGS sequence"/>
</dbReference>
<evidence type="ECO:0000256" key="2">
    <source>
        <dbReference type="ARBA" id="ARBA00022723"/>
    </source>
</evidence>
<sequence>MESSSIQKMLLQAIHAQLPSYLSDWRCISTYFYTLPEPEIQEVLLTLLPCHGFTAQKLDQNLPIIYAEYATNAPHTVLFVLTYQAESLLPRAQHLISPLVSQMAAIQIYQTHIGHLPLNLKWLFIDKNMPDHAAFIRLMTDHHSLLQADTCIFYTTKQEISQQVALPELSLGMKGHLQVELTIQTAQRAIPAGYGAIAPNAAWQLVWGLQSIKDSHEEILIEGFYDMLLPPEDETIESITQFPNTTSQHTEQWGTKQLLLGLNGIQQHYAHFLTPTCTITEFHSPVPTNNAETATTIPSTANARLDFQLVPDQNPSIIFSRLQQQLAPYNVQAHLLAATLPHYTSIKKPFAQHLHNSLYTAYQQTPILIPLSTQTDVYEQIIHNQLAIPTLRLALPSLGEEPEQQTQHLVHTIYQQALFFASSDSTKRP</sequence>
<dbReference type="AlphaFoldDB" id="A0A5A5T9A0"/>
<dbReference type="Pfam" id="PF07687">
    <property type="entry name" value="M20_dimer"/>
    <property type="match status" value="1"/>
</dbReference>
<protein>
    <recommendedName>
        <fullName evidence="4">Peptidase M20 dimerisation domain-containing protein</fullName>
    </recommendedName>
</protein>
<dbReference type="GO" id="GO:0008233">
    <property type="term" value="F:peptidase activity"/>
    <property type="evidence" value="ECO:0007669"/>
    <property type="project" value="UniProtKB-KW"/>
</dbReference>
<dbReference type="PANTHER" id="PTHR43270:SF8">
    <property type="entry name" value="DI- AND TRIPEPTIDASE DUG2-RELATED"/>
    <property type="match status" value="1"/>
</dbReference>
<evidence type="ECO:0000256" key="1">
    <source>
        <dbReference type="ARBA" id="ARBA00022670"/>
    </source>
</evidence>
<keyword evidence="6" id="KW-1185">Reference proteome</keyword>
<gene>
    <name evidence="5" type="ORF">KDI_14610</name>
</gene>
<dbReference type="OrthoDB" id="149356at2"/>
<organism evidence="5 6">
    <name type="scientific">Dictyobacter arantiisoli</name>
    <dbReference type="NCBI Taxonomy" id="2014874"/>
    <lineage>
        <taxon>Bacteria</taxon>
        <taxon>Bacillati</taxon>
        <taxon>Chloroflexota</taxon>
        <taxon>Ktedonobacteria</taxon>
        <taxon>Ktedonobacterales</taxon>
        <taxon>Dictyobacteraceae</taxon>
        <taxon>Dictyobacter</taxon>
    </lineage>
</organism>
<dbReference type="GO" id="GO:0009014">
    <property type="term" value="F:succinyl-diaminopimelate desuccinylase activity"/>
    <property type="evidence" value="ECO:0007669"/>
    <property type="project" value="TreeGrafter"/>
</dbReference>
<keyword evidence="3" id="KW-0378">Hydrolase</keyword>
<evidence type="ECO:0000259" key="4">
    <source>
        <dbReference type="Pfam" id="PF07687"/>
    </source>
</evidence>